<evidence type="ECO:0000313" key="3">
    <source>
        <dbReference type="EMBL" id="TRX99744.1"/>
    </source>
</evidence>
<dbReference type="SUPFAM" id="SSF54211">
    <property type="entry name" value="Ribosomal protein S5 domain 2-like"/>
    <property type="match status" value="1"/>
</dbReference>
<dbReference type="Pfam" id="PF05362">
    <property type="entry name" value="Lon_C"/>
    <property type="match status" value="1"/>
</dbReference>
<dbReference type="GO" id="GO:0006508">
    <property type="term" value="P:proteolysis"/>
    <property type="evidence" value="ECO:0007669"/>
    <property type="project" value="InterPro"/>
</dbReference>
<proteinExistence type="predicted"/>
<dbReference type="GO" id="GO:0004176">
    <property type="term" value="F:ATP-dependent peptidase activity"/>
    <property type="evidence" value="ECO:0007669"/>
    <property type="project" value="InterPro"/>
</dbReference>
<dbReference type="EMBL" id="VKID01000001">
    <property type="protein sequence ID" value="TRX99744.1"/>
    <property type="molecule type" value="Genomic_DNA"/>
</dbReference>
<dbReference type="InterPro" id="IPR014721">
    <property type="entry name" value="Ribsml_uS5_D2-typ_fold_subgr"/>
</dbReference>
<dbReference type="Gene3D" id="3.30.230.10">
    <property type="match status" value="1"/>
</dbReference>
<sequence length="326" mass="36980">MKQTSKLKTLFHSVIFAYIYLMIALVIPTNYSVTAPNKSRSTNTMVSIEGKNQTPHLKSVSVLTMSRITGFARMLYEMNPQFEVEPLQYAESVLSPYENHLRGIIQKEASFEQSLITAYTFAHETNASITIDYDLIGMIIDFRSPEYNTLKIGDIITDIDDNNFTDYETMGMYFILNEGDFKLDVLRDDKHLEITINKTNDAIFRFYPKYQINQASPQYSLPGMDTNLTGPSAGMMYTLSIYFALIDYDAINVDIVGTGTIRYNHEIGPIGGLVQKIYGAQKEGIKHFLVPAVHYDEVKNLSHLINIYPVATIEEAIEVITNEILN</sequence>
<feature type="transmembrane region" description="Helical" evidence="1">
    <location>
        <begin position="9"/>
        <end position="31"/>
    </location>
</feature>
<dbReference type="InterPro" id="IPR027065">
    <property type="entry name" value="Lon_Prtase"/>
</dbReference>
<keyword evidence="1" id="KW-1133">Transmembrane helix</keyword>
<gene>
    <name evidence="3" type="ORF">FNV44_01510</name>
</gene>
<dbReference type="PRINTS" id="PR00830">
    <property type="entry name" value="ENDOLAPTASE"/>
</dbReference>
<dbReference type="GO" id="GO:0030163">
    <property type="term" value="P:protein catabolic process"/>
    <property type="evidence" value="ECO:0007669"/>
    <property type="project" value="InterPro"/>
</dbReference>
<accession>A0A553IHR0</accession>
<dbReference type="GO" id="GO:0004252">
    <property type="term" value="F:serine-type endopeptidase activity"/>
    <property type="evidence" value="ECO:0007669"/>
    <property type="project" value="InterPro"/>
</dbReference>
<keyword evidence="1" id="KW-0472">Membrane</keyword>
<dbReference type="Proteomes" id="UP000315938">
    <property type="component" value="Unassembled WGS sequence"/>
</dbReference>
<feature type="domain" description="Lon proteolytic" evidence="2">
    <location>
        <begin position="227"/>
        <end position="318"/>
    </location>
</feature>
<keyword evidence="1" id="KW-0812">Transmembrane</keyword>
<dbReference type="AlphaFoldDB" id="A0A553IHR0"/>
<comment type="caution">
    <text evidence="3">The sequence shown here is derived from an EMBL/GenBank/DDBJ whole genome shotgun (WGS) entry which is preliminary data.</text>
</comment>
<organism evidence="3 4">
    <name type="scientific">Acholeplasma laidlawii</name>
    <dbReference type="NCBI Taxonomy" id="2148"/>
    <lineage>
        <taxon>Bacteria</taxon>
        <taxon>Bacillati</taxon>
        <taxon>Mycoplasmatota</taxon>
        <taxon>Mollicutes</taxon>
        <taxon>Acholeplasmatales</taxon>
        <taxon>Acholeplasmataceae</taxon>
        <taxon>Acholeplasma</taxon>
    </lineage>
</organism>
<dbReference type="InterPro" id="IPR020568">
    <property type="entry name" value="Ribosomal_Su5_D2-typ_SF"/>
</dbReference>
<dbReference type="PANTHER" id="PTHR10046">
    <property type="entry name" value="ATP DEPENDENT LON PROTEASE FAMILY MEMBER"/>
    <property type="match status" value="1"/>
</dbReference>
<dbReference type="InterPro" id="IPR008269">
    <property type="entry name" value="Lon_proteolytic"/>
</dbReference>
<evidence type="ECO:0000256" key="1">
    <source>
        <dbReference type="SAM" id="Phobius"/>
    </source>
</evidence>
<dbReference type="GO" id="GO:0005524">
    <property type="term" value="F:ATP binding"/>
    <property type="evidence" value="ECO:0007669"/>
    <property type="project" value="InterPro"/>
</dbReference>
<name>A0A553IHR0_ACHLA</name>
<dbReference type="RefSeq" id="WP_143215654.1">
    <property type="nucleotide sequence ID" value="NZ_VKID01000001.1"/>
</dbReference>
<evidence type="ECO:0000259" key="2">
    <source>
        <dbReference type="Pfam" id="PF05362"/>
    </source>
</evidence>
<reference evidence="3 4" key="1">
    <citation type="submission" date="2019-07" db="EMBL/GenBank/DDBJ databases">
        <title>Genome sequence of Acholeplasma laidlawii strain with increased resistance to erythromycin.</title>
        <authorList>
            <person name="Medvedeva E.S."/>
            <person name="Baranova N.B."/>
            <person name="Siniagina M.N."/>
            <person name="Mouzykantov A."/>
            <person name="Chernova O.A."/>
            <person name="Chernov V.M."/>
        </authorList>
    </citation>
    <scope>NUCLEOTIDE SEQUENCE [LARGE SCALE GENOMIC DNA]</scope>
    <source>
        <strain evidence="3 4">PG8REry</strain>
    </source>
</reference>
<evidence type="ECO:0000313" key="4">
    <source>
        <dbReference type="Proteomes" id="UP000315938"/>
    </source>
</evidence>
<protein>
    <recommendedName>
        <fullName evidence="2">Lon proteolytic domain-containing protein</fullName>
    </recommendedName>
</protein>